<sequence length="265" mass="29631">MAGKQKRKLEDLSVDEFLLSGFDSAGEGDSEDETPKQNGLKKKNKKKDVSSAAAPKIDDKKKGKASEHKEQLSRLKNKDPDFYKFLQENDQTLLNFDDTDSSDNEDERMYHNLPSTLEEASSGEDDEEEVTQAFKAAVATTKGEGGGQCRYKVADSSVFNVLVLFCIRDIYVALQRMLSLKPDKDQKKCTLDTQATYQHAFIYIPTAGHPPQKRHDYEEKVTLKPWKMEWGLGMAFKTQSPESALPKELLRQWQGGQGLGDGGGG</sequence>
<comment type="similarity">
    <text evidence="2">Belongs to the NOC2 family.</text>
</comment>
<dbReference type="EMBL" id="BRZM01000001">
    <property type="protein sequence ID" value="GLD45940.1"/>
    <property type="molecule type" value="Genomic_DNA"/>
</dbReference>
<feature type="region of interest" description="Disordered" evidence="4">
    <location>
        <begin position="21"/>
        <end position="78"/>
    </location>
</feature>
<dbReference type="PANTHER" id="PTHR12687:SF4">
    <property type="entry name" value="NUCLEOLAR COMPLEX PROTEIN 2 HOMOLOG"/>
    <property type="match status" value="1"/>
</dbReference>
<gene>
    <name evidence="5" type="ORF">AKAME5_000038000</name>
</gene>
<dbReference type="GO" id="GO:0005730">
    <property type="term" value="C:nucleolus"/>
    <property type="evidence" value="ECO:0007669"/>
    <property type="project" value="TreeGrafter"/>
</dbReference>
<dbReference type="GO" id="GO:0030691">
    <property type="term" value="C:Noc2p-Noc3p complex"/>
    <property type="evidence" value="ECO:0007669"/>
    <property type="project" value="TreeGrafter"/>
</dbReference>
<dbReference type="Proteomes" id="UP001279410">
    <property type="component" value="Unassembled WGS sequence"/>
</dbReference>
<dbReference type="PANTHER" id="PTHR12687">
    <property type="entry name" value="NUCLEOLAR COMPLEX 2 AND RAD4-RELATED"/>
    <property type="match status" value="1"/>
</dbReference>
<dbReference type="GO" id="GO:0003714">
    <property type="term" value="F:transcription corepressor activity"/>
    <property type="evidence" value="ECO:0007669"/>
    <property type="project" value="TreeGrafter"/>
</dbReference>
<proteinExistence type="inferred from homology"/>
<organism evidence="5 6">
    <name type="scientific">Lates japonicus</name>
    <name type="common">Japanese lates</name>
    <dbReference type="NCBI Taxonomy" id="270547"/>
    <lineage>
        <taxon>Eukaryota</taxon>
        <taxon>Metazoa</taxon>
        <taxon>Chordata</taxon>
        <taxon>Craniata</taxon>
        <taxon>Vertebrata</taxon>
        <taxon>Euteleostomi</taxon>
        <taxon>Actinopterygii</taxon>
        <taxon>Neopterygii</taxon>
        <taxon>Teleostei</taxon>
        <taxon>Neoteleostei</taxon>
        <taxon>Acanthomorphata</taxon>
        <taxon>Carangaria</taxon>
        <taxon>Carangaria incertae sedis</taxon>
        <taxon>Centropomidae</taxon>
        <taxon>Lates</taxon>
    </lineage>
</organism>
<dbReference type="GO" id="GO:0005654">
    <property type="term" value="C:nucleoplasm"/>
    <property type="evidence" value="ECO:0007669"/>
    <property type="project" value="TreeGrafter"/>
</dbReference>
<dbReference type="GO" id="GO:0042393">
    <property type="term" value="F:histone binding"/>
    <property type="evidence" value="ECO:0007669"/>
    <property type="project" value="TreeGrafter"/>
</dbReference>
<evidence type="ECO:0000256" key="3">
    <source>
        <dbReference type="ARBA" id="ARBA00023242"/>
    </source>
</evidence>
<protein>
    <submittedName>
        <fullName evidence="5">Nucleolar complex protein 2 homolog</fullName>
    </submittedName>
</protein>
<evidence type="ECO:0000256" key="1">
    <source>
        <dbReference type="ARBA" id="ARBA00004123"/>
    </source>
</evidence>
<dbReference type="GO" id="GO:0042273">
    <property type="term" value="P:ribosomal large subunit biogenesis"/>
    <property type="evidence" value="ECO:0007669"/>
    <property type="project" value="TreeGrafter"/>
</dbReference>
<evidence type="ECO:0000313" key="6">
    <source>
        <dbReference type="Proteomes" id="UP001279410"/>
    </source>
</evidence>
<comment type="caution">
    <text evidence="5">The sequence shown here is derived from an EMBL/GenBank/DDBJ whole genome shotgun (WGS) entry which is preliminary data.</text>
</comment>
<accession>A0AAD3M1P9</accession>
<feature type="compositionally biased region" description="Basic and acidic residues" evidence="4">
    <location>
        <begin position="56"/>
        <end position="78"/>
    </location>
</feature>
<name>A0AAD3M1P9_LATJO</name>
<evidence type="ECO:0000313" key="5">
    <source>
        <dbReference type="EMBL" id="GLD45940.1"/>
    </source>
</evidence>
<dbReference type="AlphaFoldDB" id="A0AAD3M1P9"/>
<dbReference type="InterPro" id="IPR005343">
    <property type="entry name" value="Noc2"/>
</dbReference>
<evidence type="ECO:0000256" key="2">
    <source>
        <dbReference type="ARBA" id="ARBA00005907"/>
    </source>
</evidence>
<dbReference type="GO" id="GO:0030690">
    <property type="term" value="C:Noc1p-Noc2p complex"/>
    <property type="evidence" value="ECO:0007669"/>
    <property type="project" value="TreeGrafter"/>
</dbReference>
<dbReference type="GO" id="GO:0000122">
    <property type="term" value="P:negative regulation of transcription by RNA polymerase II"/>
    <property type="evidence" value="ECO:0007669"/>
    <property type="project" value="TreeGrafter"/>
</dbReference>
<evidence type="ECO:0000256" key="4">
    <source>
        <dbReference type="SAM" id="MobiDB-lite"/>
    </source>
</evidence>
<reference evidence="5" key="1">
    <citation type="submission" date="2022-08" db="EMBL/GenBank/DDBJ databases">
        <title>Genome sequencing of akame (Lates japonicus).</title>
        <authorList>
            <person name="Hashiguchi Y."/>
            <person name="Takahashi H."/>
        </authorList>
    </citation>
    <scope>NUCLEOTIDE SEQUENCE</scope>
    <source>
        <strain evidence="5">Kochi</strain>
    </source>
</reference>
<keyword evidence="6" id="KW-1185">Reference proteome</keyword>
<keyword evidence="3" id="KW-0539">Nucleus</keyword>
<comment type="subcellular location">
    <subcellularLocation>
        <location evidence="1">Nucleus</location>
    </subcellularLocation>
</comment>